<protein>
    <submittedName>
        <fullName evidence="1">Uncharacterized protein</fullName>
    </submittedName>
</protein>
<evidence type="ECO:0000313" key="2">
    <source>
        <dbReference type="Proteomes" id="UP000010445"/>
    </source>
</evidence>
<comment type="caution">
    <text evidence="1">The sequence shown here is derived from an EMBL/GenBank/DDBJ whole genome shotgun (WGS) entry which is preliminary data.</text>
</comment>
<dbReference type="PATRIC" id="fig|1035195.3.peg.592"/>
<keyword evidence="2" id="KW-1185">Reference proteome</keyword>
<reference evidence="1 2" key="1">
    <citation type="submission" date="2012-05" db="EMBL/GenBank/DDBJ databases">
        <authorList>
            <person name="Weinstock G."/>
            <person name="Sodergren E."/>
            <person name="Lobos E.A."/>
            <person name="Fulton L."/>
            <person name="Fulton R."/>
            <person name="Courtney L."/>
            <person name="Fronick C."/>
            <person name="O'Laughlin M."/>
            <person name="Godfrey J."/>
            <person name="Wilson R.M."/>
            <person name="Miner T."/>
            <person name="Farmer C."/>
            <person name="Delehaunty K."/>
            <person name="Cordes M."/>
            <person name="Minx P."/>
            <person name="Tomlinson C."/>
            <person name="Chen J."/>
            <person name="Wollam A."/>
            <person name="Pepin K.H."/>
            <person name="Bhonagiri V."/>
            <person name="Zhang X."/>
            <person name="Suruliraj S."/>
            <person name="Warren W."/>
            <person name="Mitreva M."/>
            <person name="Mardis E.R."/>
            <person name="Wilson R.K."/>
        </authorList>
    </citation>
    <scope>NUCLEOTIDE SEQUENCE [LARGE SCALE GENOMIC DNA]</scope>
    <source>
        <strain evidence="1 2">F0235</strain>
    </source>
</reference>
<evidence type="ECO:0000313" key="1">
    <source>
        <dbReference type="EMBL" id="EKX91587.1"/>
    </source>
</evidence>
<dbReference type="AlphaFoldDB" id="L1MK21"/>
<dbReference type="EMBL" id="AMEM01000011">
    <property type="protein sequence ID" value="EKX91587.1"/>
    <property type="molecule type" value="Genomic_DNA"/>
</dbReference>
<proteinExistence type="predicted"/>
<dbReference type="STRING" id="1035195.HMPREF9997_00661"/>
<gene>
    <name evidence="1" type="ORF">HMPREF9997_00661</name>
</gene>
<dbReference type="HOGENOM" id="CLU_2435821_0_0_11"/>
<name>L1MK21_9CORY</name>
<dbReference type="Proteomes" id="UP000010445">
    <property type="component" value="Unassembled WGS sequence"/>
</dbReference>
<organism evidence="1 2">
    <name type="scientific">Corynebacterium durum F0235</name>
    <dbReference type="NCBI Taxonomy" id="1035195"/>
    <lineage>
        <taxon>Bacteria</taxon>
        <taxon>Bacillati</taxon>
        <taxon>Actinomycetota</taxon>
        <taxon>Actinomycetes</taxon>
        <taxon>Mycobacteriales</taxon>
        <taxon>Corynebacteriaceae</taxon>
        <taxon>Corynebacterium</taxon>
    </lineage>
</organism>
<accession>L1MK21</accession>
<sequence>MPRAEMIKTGQLVVGRGIPVSGASSGAGAARNDPTIVSVVFFRFDLFSGVGLSVECELSDVGCVSASASVLVFLFSCDFFEFANVDNPLF</sequence>